<reference evidence="3 5" key="1">
    <citation type="submission" date="2008-03" db="EMBL/GenBank/DDBJ databases">
        <title>Annotation of Ixodes scapularis.</title>
        <authorList>
            <consortium name="Ixodes scapularis Genome Project Consortium"/>
            <person name="Caler E."/>
            <person name="Hannick L.I."/>
            <person name="Bidwell S."/>
            <person name="Joardar V."/>
            <person name="Thiagarajan M."/>
            <person name="Amedeo P."/>
            <person name="Galinsky K.J."/>
            <person name="Schobel S."/>
            <person name="Inman J."/>
            <person name="Hostetler J."/>
            <person name="Miller J."/>
            <person name="Hammond M."/>
            <person name="Megy K."/>
            <person name="Lawson D."/>
            <person name="Kodira C."/>
            <person name="Sutton G."/>
            <person name="Meyer J."/>
            <person name="Hill C.A."/>
            <person name="Birren B."/>
            <person name="Nene V."/>
            <person name="Collins F."/>
            <person name="Alarcon-Chaidez F."/>
            <person name="Wikel S."/>
            <person name="Strausberg R."/>
        </authorList>
    </citation>
    <scope>NUCLEOTIDE SEQUENCE [LARGE SCALE GENOMIC DNA]</scope>
    <source>
        <strain evidence="5">Wikel</strain>
        <strain evidence="3">Wikel colony</strain>
    </source>
</reference>
<sequence>MMNMMRKSMERMINLVPSALVGAAEWAANDTGRDNESSKEPARMDVAIDIELMPLILPIHHPKKAETGINKTAMNKRPAFVEGGRGMVMIEMGSVPNAAPKVANSSKENDYMAKPLKQASNKSISRAGLEKNTTDDKTGNISQVSQPSKASAEKGPSSNDGGDAVHPRDAPRVLASQLDPSRPKAENASWGTANAMAPAEGFSAACYGLFLRHGLLLLVLAVVCGISCLLGTLLPVVCDSRSSGQRSQYPAKKYWSPHRIFADPALVRMFRRKEATMA</sequence>
<dbReference type="EMBL" id="ABJB010881478">
    <property type="status" value="NOT_ANNOTATED_CDS"/>
    <property type="molecule type" value="Genomic_DNA"/>
</dbReference>
<evidence type="ECO:0000313" key="5">
    <source>
        <dbReference type="Proteomes" id="UP000001555"/>
    </source>
</evidence>
<dbReference type="EMBL" id="ABJB010427428">
    <property type="status" value="NOT_ANNOTATED_CDS"/>
    <property type="molecule type" value="Genomic_DNA"/>
</dbReference>
<feature type="region of interest" description="Disordered" evidence="1">
    <location>
        <begin position="130"/>
        <end position="168"/>
    </location>
</feature>
<organism>
    <name type="scientific">Ixodes scapularis</name>
    <name type="common">Black-legged tick</name>
    <name type="synonym">Deer tick</name>
    <dbReference type="NCBI Taxonomy" id="6945"/>
    <lineage>
        <taxon>Eukaryota</taxon>
        <taxon>Metazoa</taxon>
        <taxon>Ecdysozoa</taxon>
        <taxon>Arthropoda</taxon>
        <taxon>Chelicerata</taxon>
        <taxon>Arachnida</taxon>
        <taxon>Acari</taxon>
        <taxon>Parasitiformes</taxon>
        <taxon>Ixodida</taxon>
        <taxon>Ixodoidea</taxon>
        <taxon>Ixodidae</taxon>
        <taxon>Ixodinae</taxon>
        <taxon>Ixodes</taxon>
    </lineage>
</organism>
<dbReference type="EMBL" id="DS835461">
    <property type="protein sequence ID" value="EEC12540.1"/>
    <property type="molecule type" value="Genomic_DNA"/>
</dbReference>
<gene>
    <name evidence="3" type="ORF">IscW_ISCW009610</name>
</gene>
<dbReference type="VEuPathDB" id="VectorBase:ISCI009610"/>
<evidence type="ECO:0000313" key="3">
    <source>
        <dbReference type="EMBL" id="EEC12540.1"/>
    </source>
</evidence>
<name>B7Q118_IXOSC</name>
<keyword evidence="5" id="KW-1185">Reference proteome</keyword>
<evidence type="ECO:0000313" key="4">
    <source>
        <dbReference type="EnsemblMetazoa" id="ISCW009610-PA"/>
    </source>
</evidence>
<dbReference type="InParanoid" id="B7Q118"/>
<feature type="transmembrane region" description="Helical" evidence="2">
    <location>
        <begin position="215"/>
        <end position="238"/>
    </location>
</feature>
<keyword evidence="2" id="KW-0472">Membrane</keyword>
<dbReference type="EMBL" id="ABJB010096804">
    <property type="status" value="NOT_ANNOTATED_CDS"/>
    <property type="molecule type" value="Genomic_DNA"/>
</dbReference>
<dbReference type="VEuPathDB" id="VectorBase:ISCW009610"/>
<protein>
    <submittedName>
        <fullName evidence="3 4">Uncharacterized protein</fullName>
    </submittedName>
</protein>
<proteinExistence type="predicted"/>
<keyword evidence="2" id="KW-0812">Transmembrane</keyword>
<dbReference type="EnsemblMetazoa" id="ISCW009610-RA">
    <property type="protein sequence ID" value="ISCW009610-PA"/>
    <property type="gene ID" value="ISCW009610"/>
</dbReference>
<dbReference type="PaxDb" id="6945-B7Q118"/>
<accession>B7Q118</accession>
<reference evidence="4" key="2">
    <citation type="submission" date="2020-05" db="UniProtKB">
        <authorList>
            <consortium name="EnsemblMetazoa"/>
        </authorList>
    </citation>
    <scope>IDENTIFICATION</scope>
    <source>
        <strain evidence="4">wikel</strain>
    </source>
</reference>
<evidence type="ECO:0000256" key="2">
    <source>
        <dbReference type="SAM" id="Phobius"/>
    </source>
</evidence>
<dbReference type="EMBL" id="ABJB010837159">
    <property type="status" value="NOT_ANNOTATED_CDS"/>
    <property type="molecule type" value="Genomic_DNA"/>
</dbReference>
<dbReference type="HOGENOM" id="CLU_1002147_0_0_1"/>
<keyword evidence="2" id="KW-1133">Transmembrane helix</keyword>
<feature type="compositionally biased region" description="Polar residues" evidence="1">
    <location>
        <begin position="139"/>
        <end position="149"/>
    </location>
</feature>
<evidence type="ECO:0000256" key="1">
    <source>
        <dbReference type="SAM" id="MobiDB-lite"/>
    </source>
</evidence>
<dbReference type="AlphaFoldDB" id="B7Q118"/>
<dbReference type="Proteomes" id="UP000001555">
    <property type="component" value="Unassembled WGS sequence"/>
</dbReference>